<proteinExistence type="predicted"/>
<reference evidence="1 2" key="1">
    <citation type="journal article" date="2023" name="Science">
        <title>Complex scaffold remodeling in plant triterpene biosynthesis.</title>
        <authorList>
            <person name="De La Pena R."/>
            <person name="Hodgson H."/>
            <person name="Liu J.C."/>
            <person name="Stephenson M.J."/>
            <person name="Martin A.C."/>
            <person name="Owen C."/>
            <person name="Harkess A."/>
            <person name="Leebens-Mack J."/>
            <person name="Jimenez L.E."/>
            <person name="Osbourn A."/>
            <person name="Sattely E.S."/>
        </authorList>
    </citation>
    <scope>NUCLEOTIDE SEQUENCE [LARGE SCALE GENOMIC DNA]</scope>
    <source>
        <strain evidence="2">cv. JPN11</strain>
        <tissue evidence="1">Leaf</tissue>
    </source>
</reference>
<organism evidence="1 2">
    <name type="scientific">Melia azedarach</name>
    <name type="common">Chinaberry tree</name>
    <dbReference type="NCBI Taxonomy" id="155640"/>
    <lineage>
        <taxon>Eukaryota</taxon>
        <taxon>Viridiplantae</taxon>
        <taxon>Streptophyta</taxon>
        <taxon>Embryophyta</taxon>
        <taxon>Tracheophyta</taxon>
        <taxon>Spermatophyta</taxon>
        <taxon>Magnoliopsida</taxon>
        <taxon>eudicotyledons</taxon>
        <taxon>Gunneridae</taxon>
        <taxon>Pentapetalae</taxon>
        <taxon>rosids</taxon>
        <taxon>malvids</taxon>
        <taxon>Sapindales</taxon>
        <taxon>Meliaceae</taxon>
        <taxon>Melia</taxon>
    </lineage>
</organism>
<protein>
    <submittedName>
        <fullName evidence="1">Xyloglucan endotransglucosylase/hydrolase</fullName>
    </submittedName>
</protein>
<name>A0ACC1YZ54_MELAZ</name>
<gene>
    <name evidence="1" type="ORF">OWV82_001668</name>
</gene>
<comment type="caution">
    <text evidence="1">The sequence shown here is derived from an EMBL/GenBank/DDBJ whole genome shotgun (WGS) entry which is preliminary data.</text>
</comment>
<sequence>MDYSCISIPSTFLLLFLLLVSPLQTSCRAEKFSFPFIENLGLDIFESKMRYGSGFFNIRMKLPGKNPTGIVTSFYLSSRSSNHDEIDHEFVGGPEYKLLTNIFTNGQGGIEQQIHL</sequence>
<keyword evidence="2" id="KW-1185">Reference proteome</keyword>
<evidence type="ECO:0000313" key="2">
    <source>
        <dbReference type="Proteomes" id="UP001164539"/>
    </source>
</evidence>
<evidence type="ECO:0000313" key="1">
    <source>
        <dbReference type="EMBL" id="KAJ4728786.1"/>
    </source>
</evidence>
<accession>A0ACC1YZ54</accession>
<dbReference type="EMBL" id="CM051394">
    <property type="protein sequence ID" value="KAJ4728786.1"/>
    <property type="molecule type" value="Genomic_DNA"/>
</dbReference>
<dbReference type="Proteomes" id="UP001164539">
    <property type="component" value="Chromosome 1"/>
</dbReference>